<dbReference type="Pfam" id="PF07519">
    <property type="entry name" value="Tannase"/>
    <property type="match status" value="1"/>
</dbReference>
<evidence type="ECO:0000256" key="3">
    <source>
        <dbReference type="ARBA" id="ARBA00022723"/>
    </source>
</evidence>
<organism evidence="9 10">
    <name type="scientific">Granulicella aggregans</name>
    <dbReference type="NCBI Taxonomy" id="474949"/>
    <lineage>
        <taxon>Bacteria</taxon>
        <taxon>Pseudomonadati</taxon>
        <taxon>Acidobacteriota</taxon>
        <taxon>Terriglobia</taxon>
        <taxon>Terriglobales</taxon>
        <taxon>Acidobacteriaceae</taxon>
        <taxon>Granulicella</taxon>
    </lineage>
</organism>
<dbReference type="GO" id="GO:0046872">
    <property type="term" value="F:metal ion binding"/>
    <property type="evidence" value="ECO:0007669"/>
    <property type="project" value="UniProtKB-KW"/>
</dbReference>
<dbReference type="InterPro" id="IPR029058">
    <property type="entry name" value="AB_hydrolase_fold"/>
</dbReference>
<name>A0A7W7ZIC8_9BACT</name>
<sequence>MKVIIAAKRMFLRVFKVFCWAFLMAPMAHGVTCESLSRLRLSETTITLAKFETASTYKPDAWRVKGPLPPTSDGLPSFCRVVAEITPVPDSKILIEVWMPVTGWNGKFMGVGNGGWSGQIWSPFMGAALRRGYATASTDTGHEGNGEDADFALGHPEKVIDFGYRAVHEMTLKAKAIIAAYYGGAPKFSYWDGCSSGGRQGLKEAQRFPTDYDGIISGAPANAMAHVSSSGVWIAQSNLEDNRRILSEDNLRLLHQAVLEACDARDGVKDGVIDDPESCHFNPNMLLCNESGSKACLTASQIQAAAKIYAGPKNPRTGEQVFPGLSRGSELGWGVFGGMLPEPPIVASYFRFLVFKYAAWDFRDLNFDGDIAKADSLDSGTIAATDPNLKEFFAHGGRLLLYHGWSDQMIAPENTVNYYNSVTAVSGANSQQSVRLFMEPGMGHCSGGEGPYEFDKVSALEDWVERGKAPELIVAAHFPGDPSVHSPDRTRPLCRYPKKARYKGVGNTDEASSFTCTK</sequence>
<dbReference type="InterPro" id="IPR011118">
    <property type="entry name" value="Tannase/feruloyl_esterase"/>
</dbReference>
<feature type="signal peptide" evidence="8">
    <location>
        <begin position="1"/>
        <end position="30"/>
    </location>
</feature>
<dbReference type="GO" id="GO:0030600">
    <property type="term" value="F:feruloyl esterase activity"/>
    <property type="evidence" value="ECO:0007669"/>
    <property type="project" value="UniProtKB-EC"/>
</dbReference>
<evidence type="ECO:0000256" key="1">
    <source>
        <dbReference type="ARBA" id="ARBA00006249"/>
    </source>
</evidence>
<reference evidence="9 10" key="1">
    <citation type="submission" date="2020-08" db="EMBL/GenBank/DDBJ databases">
        <title>Genomic Encyclopedia of Type Strains, Phase IV (KMG-V): Genome sequencing to study the core and pangenomes of soil and plant-associated prokaryotes.</title>
        <authorList>
            <person name="Whitman W."/>
        </authorList>
    </citation>
    <scope>NUCLEOTIDE SEQUENCE [LARGE SCALE GENOMIC DNA]</scope>
    <source>
        <strain evidence="9 10">M8UP14</strain>
    </source>
</reference>
<dbReference type="SUPFAM" id="SSF53474">
    <property type="entry name" value="alpha/beta-Hydrolases"/>
    <property type="match status" value="1"/>
</dbReference>
<protein>
    <submittedName>
        <fullName evidence="9">Feruloyl esterase</fullName>
        <ecNumber evidence="9">3.1.1.73</ecNumber>
    </submittedName>
</protein>
<dbReference type="Gene3D" id="3.40.50.1820">
    <property type="entry name" value="alpha/beta hydrolase"/>
    <property type="match status" value="1"/>
</dbReference>
<keyword evidence="2" id="KW-0719">Serine esterase</keyword>
<dbReference type="Proteomes" id="UP000540989">
    <property type="component" value="Unassembled WGS sequence"/>
</dbReference>
<evidence type="ECO:0000256" key="8">
    <source>
        <dbReference type="SAM" id="SignalP"/>
    </source>
</evidence>
<comment type="caution">
    <text evidence="9">The sequence shown here is derived from an EMBL/GenBank/DDBJ whole genome shotgun (WGS) entry which is preliminary data.</text>
</comment>
<evidence type="ECO:0000256" key="6">
    <source>
        <dbReference type="ARBA" id="ARBA00022837"/>
    </source>
</evidence>
<evidence type="ECO:0000313" key="9">
    <source>
        <dbReference type="EMBL" id="MBB5060489.1"/>
    </source>
</evidence>
<dbReference type="RefSeq" id="WP_184222817.1">
    <property type="nucleotide sequence ID" value="NZ_JACHIP010000014.1"/>
</dbReference>
<keyword evidence="7" id="KW-1015">Disulfide bond</keyword>
<proteinExistence type="inferred from homology"/>
<dbReference type="EMBL" id="JACHIP010000014">
    <property type="protein sequence ID" value="MBB5060489.1"/>
    <property type="molecule type" value="Genomic_DNA"/>
</dbReference>
<gene>
    <name evidence="9" type="ORF">HDF16_005225</name>
</gene>
<feature type="chain" id="PRO_5030854526" evidence="8">
    <location>
        <begin position="31"/>
        <end position="518"/>
    </location>
</feature>
<evidence type="ECO:0000256" key="7">
    <source>
        <dbReference type="ARBA" id="ARBA00023157"/>
    </source>
</evidence>
<keyword evidence="3" id="KW-0479">Metal-binding</keyword>
<evidence type="ECO:0000256" key="5">
    <source>
        <dbReference type="ARBA" id="ARBA00022801"/>
    </source>
</evidence>
<keyword evidence="5 9" id="KW-0378">Hydrolase</keyword>
<keyword evidence="10" id="KW-1185">Reference proteome</keyword>
<dbReference type="AlphaFoldDB" id="A0A7W7ZIC8"/>
<keyword evidence="6" id="KW-0106">Calcium</keyword>
<evidence type="ECO:0000256" key="4">
    <source>
        <dbReference type="ARBA" id="ARBA00022729"/>
    </source>
</evidence>
<dbReference type="EC" id="3.1.1.73" evidence="9"/>
<evidence type="ECO:0000313" key="10">
    <source>
        <dbReference type="Proteomes" id="UP000540989"/>
    </source>
</evidence>
<dbReference type="PANTHER" id="PTHR33938">
    <property type="entry name" value="FERULOYL ESTERASE B-RELATED"/>
    <property type="match status" value="1"/>
</dbReference>
<dbReference type="PANTHER" id="PTHR33938:SF15">
    <property type="entry name" value="FERULOYL ESTERASE B-RELATED"/>
    <property type="match status" value="1"/>
</dbReference>
<accession>A0A7W7ZIC8</accession>
<evidence type="ECO:0000256" key="2">
    <source>
        <dbReference type="ARBA" id="ARBA00022487"/>
    </source>
</evidence>
<comment type="similarity">
    <text evidence="1">Belongs to the tannase family.</text>
</comment>
<keyword evidence="4 8" id="KW-0732">Signal</keyword>